<keyword evidence="1" id="KW-0479">Metal-binding</keyword>
<sequence>MNKRDIELVKRSYMNWADNPNLILTFYDQLLSMAPQLAPMFTHTDMGKHNELLRQVIRTIIEHEEGDAKATLWLEKLKNMHAMDLNIDPKYFKEWRNSMLFAIAAHDKDWDAKVNKAWHHLFDSAEKFMTQ</sequence>
<dbReference type="PROSITE" id="PS01033">
    <property type="entry name" value="GLOBIN"/>
    <property type="match status" value="1"/>
</dbReference>
<reference evidence="3" key="1">
    <citation type="submission" date="2021-01" db="EMBL/GenBank/DDBJ databases">
        <title>Fulvivirga kasyanovii gen. nov., sp nov., a novel member of the phylum Bacteroidetes isolated from seawater in a mussel farm.</title>
        <authorList>
            <person name="Zhao L.-H."/>
            <person name="Wang Z.-J."/>
        </authorList>
    </citation>
    <scope>NUCLEOTIDE SEQUENCE</scope>
    <source>
        <strain evidence="3">2943</strain>
    </source>
</reference>
<comment type="caution">
    <text evidence="3">The sequence shown here is derived from an EMBL/GenBank/DDBJ whole genome shotgun (WGS) entry which is preliminary data.</text>
</comment>
<organism evidence="3 4">
    <name type="scientific">Fulvivirga sediminis</name>
    <dbReference type="NCBI Taxonomy" id="2803949"/>
    <lineage>
        <taxon>Bacteria</taxon>
        <taxon>Pseudomonadati</taxon>
        <taxon>Bacteroidota</taxon>
        <taxon>Cytophagia</taxon>
        <taxon>Cytophagales</taxon>
        <taxon>Fulvivirgaceae</taxon>
        <taxon>Fulvivirga</taxon>
    </lineage>
</organism>
<dbReference type="AlphaFoldDB" id="A0A937F2Q5"/>
<gene>
    <name evidence="3" type="ORF">JL102_03765</name>
</gene>
<evidence type="ECO:0000256" key="1">
    <source>
        <dbReference type="RuleBase" id="RU000356"/>
    </source>
</evidence>
<dbReference type="GO" id="GO:0020037">
    <property type="term" value="F:heme binding"/>
    <property type="evidence" value="ECO:0007669"/>
    <property type="project" value="InterPro"/>
</dbReference>
<dbReference type="Proteomes" id="UP000659388">
    <property type="component" value="Unassembled WGS sequence"/>
</dbReference>
<proteinExistence type="inferred from homology"/>
<keyword evidence="4" id="KW-1185">Reference proteome</keyword>
<dbReference type="GO" id="GO:0019825">
    <property type="term" value="F:oxygen binding"/>
    <property type="evidence" value="ECO:0007669"/>
    <property type="project" value="InterPro"/>
</dbReference>
<keyword evidence="1" id="KW-0561">Oxygen transport</keyword>
<dbReference type="EMBL" id="JAESIY010000002">
    <property type="protein sequence ID" value="MBL3655232.1"/>
    <property type="molecule type" value="Genomic_DNA"/>
</dbReference>
<keyword evidence="1" id="KW-0349">Heme</keyword>
<dbReference type="SUPFAM" id="SSF46458">
    <property type="entry name" value="Globin-like"/>
    <property type="match status" value="1"/>
</dbReference>
<dbReference type="CDD" id="cd01040">
    <property type="entry name" value="Mb-like"/>
    <property type="match status" value="1"/>
</dbReference>
<dbReference type="Pfam" id="PF00042">
    <property type="entry name" value="Globin"/>
    <property type="match status" value="1"/>
</dbReference>
<dbReference type="InterPro" id="IPR000971">
    <property type="entry name" value="Globin"/>
</dbReference>
<name>A0A937F2Q5_9BACT</name>
<comment type="similarity">
    <text evidence="1">Belongs to the globin family.</text>
</comment>
<dbReference type="InterPro" id="IPR009050">
    <property type="entry name" value="Globin-like_sf"/>
</dbReference>
<dbReference type="InterPro" id="IPR044399">
    <property type="entry name" value="Mb-like_M"/>
</dbReference>
<evidence type="ECO:0000313" key="4">
    <source>
        <dbReference type="Proteomes" id="UP000659388"/>
    </source>
</evidence>
<keyword evidence="1" id="KW-0408">Iron</keyword>
<dbReference type="GO" id="GO:0005344">
    <property type="term" value="F:oxygen carrier activity"/>
    <property type="evidence" value="ECO:0007669"/>
    <property type="project" value="UniProtKB-KW"/>
</dbReference>
<accession>A0A937F2Q5</accession>
<dbReference type="RefSeq" id="WP_202242723.1">
    <property type="nucleotide sequence ID" value="NZ_JAESIY010000002.1"/>
</dbReference>
<keyword evidence="1" id="KW-0813">Transport</keyword>
<dbReference type="Gene3D" id="1.10.490.10">
    <property type="entry name" value="Globins"/>
    <property type="match status" value="1"/>
</dbReference>
<evidence type="ECO:0000259" key="2">
    <source>
        <dbReference type="PROSITE" id="PS01033"/>
    </source>
</evidence>
<feature type="domain" description="Globin" evidence="2">
    <location>
        <begin position="1"/>
        <end position="131"/>
    </location>
</feature>
<evidence type="ECO:0000313" key="3">
    <source>
        <dbReference type="EMBL" id="MBL3655232.1"/>
    </source>
</evidence>
<protein>
    <submittedName>
        <fullName evidence="3">Globin</fullName>
    </submittedName>
</protein>
<dbReference type="InterPro" id="IPR012292">
    <property type="entry name" value="Globin/Proto"/>
</dbReference>